<sequence>MADAMIIMDHTYIKGERVSGFQVIGSRSGPDHIYSSCAPKDSSNEEARGQCQLPQDKHLHMNIKGLNWMKKPDTTNGPSMRHPF</sequence>
<dbReference type="Proteomes" id="UP000828390">
    <property type="component" value="Unassembled WGS sequence"/>
</dbReference>
<accession>A0A9D4CV78</accession>
<comment type="caution">
    <text evidence="1">The sequence shown here is derived from an EMBL/GenBank/DDBJ whole genome shotgun (WGS) entry which is preliminary data.</text>
</comment>
<keyword evidence="2" id="KW-1185">Reference proteome</keyword>
<evidence type="ECO:0000313" key="1">
    <source>
        <dbReference type="EMBL" id="KAH3730853.1"/>
    </source>
</evidence>
<protein>
    <submittedName>
        <fullName evidence="1">Uncharacterized protein</fullName>
    </submittedName>
</protein>
<dbReference type="EMBL" id="JAIWYP010000012">
    <property type="protein sequence ID" value="KAH3730853.1"/>
    <property type="molecule type" value="Genomic_DNA"/>
</dbReference>
<dbReference type="AlphaFoldDB" id="A0A9D4CV78"/>
<gene>
    <name evidence="1" type="ORF">DPMN_056852</name>
</gene>
<organism evidence="1 2">
    <name type="scientific">Dreissena polymorpha</name>
    <name type="common">Zebra mussel</name>
    <name type="synonym">Mytilus polymorpha</name>
    <dbReference type="NCBI Taxonomy" id="45954"/>
    <lineage>
        <taxon>Eukaryota</taxon>
        <taxon>Metazoa</taxon>
        <taxon>Spiralia</taxon>
        <taxon>Lophotrochozoa</taxon>
        <taxon>Mollusca</taxon>
        <taxon>Bivalvia</taxon>
        <taxon>Autobranchia</taxon>
        <taxon>Heteroconchia</taxon>
        <taxon>Euheterodonta</taxon>
        <taxon>Imparidentia</taxon>
        <taxon>Neoheterodontei</taxon>
        <taxon>Myida</taxon>
        <taxon>Dreissenoidea</taxon>
        <taxon>Dreissenidae</taxon>
        <taxon>Dreissena</taxon>
    </lineage>
</organism>
<reference evidence="1" key="2">
    <citation type="submission" date="2020-11" db="EMBL/GenBank/DDBJ databases">
        <authorList>
            <person name="McCartney M.A."/>
            <person name="Auch B."/>
            <person name="Kono T."/>
            <person name="Mallez S."/>
            <person name="Becker A."/>
            <person name="Gohl D.M."/>
            <person name="Silverstein K.A.T."/>
            <person name="Koren S."/>
            <person name="Bechman K.B."/>
            <person name="Herman A."/>
            <person name="Abrahante J.E."/>
            <person name="Garbe J."/>
        </authorList>
    </citation>
    <scope>NUCLEOTIDE SEQUENCE</scope>
    <source>
        <strain evidence="1">Duluth1</strain>
        <tissue evidence="1">Whole animal</tissue>
    </source>
</reference>
<name>A0A9D4CV78_DREPO</name>
<reference evidence="1" key="1">
    <citation type="journal article" date="2019" name="bioRxiv">
        <title>The Genome of the Zebra Mussel, Dreissena polymorpha: A Resource for Invasive Species Research.</title>
        <authorList>
            <person name="McCartney M.A."/>
            <person name="Auch B."/>
            <person name="Kono T."/>
            <person name="Mallez S."/>
            <person name="Zhang Y."/>
            <person name="Obille A."/>
            <person name="Becker A."/>
            <person name="Abrahante J.E."/>
            <person name="Garbe J."/>
            <person name="Badalamenti J.P."/>
            <person name="Herman A."/>
            <person name="Mangelson H."/>
            <person name="Liachko I."/>
            <person name="Sullivan S."/>
            <person name="Sone E.D."/>
            <person name="Koren S."/>
            <person name="Silverstein K.A.T."/>
            <person name="Beckman K.B."/>
            <person name="Gohl D.M."/>
        </authorList>
    </citation>
    <scope>NUCLEOTIDE SEQUENCE</scope>
    <source>
        <strain evidence="1">Duluth1</strain>
        <tissue evidence="1">Whole animal</tissue>
    </source>
</reference>
<proteinExistence type="predicted"/>
<evidence type="ECO:0000313" key="2">
    <source>
        <dbReference type="Proteomes" id="UP000828390"/>
    </source>
</evidence>